<evidence type="ECO:0000313" key="1">
    <source>
        <dbReference type="EMBL" id="PJZ28474.1"/>
    </source>
</evidence>
<reference evidence="1 2" key="1">
    <citation type="submission" date="2017-07" db="EMBL/GenBank/DDBJ databases">
        <title>Leptospira spp. isolated from tropical soils.</title>
        <authorList>
            <person name="Thibeaux R."/>
            <person name="Iraola G."/>
            <person name="Ferres I."/>
            <person name="Bierque E."/>
            <person name="Girault D."/>
            <person name="Soupe-Gilbert M.-E."/>
            <person name="Picardeau M."/>
            <person name="Goarant C."/>
        </authorList>
    </citation>
    <scope>NUCLEOTIDE SEQUENCE [LARGE SCALE GENOMIC DNA]</scope>
    <source>
        <strain evidence="1 2">JW2-C-B1</strain>
    </source>
</reference>
<proteinExistence type="predicted"/>
<sequence>MLLKVVPKSEKGQFNFFFPSEDGSRFRFTAFFSKNVPTTAPFLFLYHSFLNIRILWTETCNLPVSLYDS</sequence>
<protein>
    <recommendedName>
        <fullName evidence="3">DUF1564 family protein</fullName>
    </recommendedName>
</protein>
<keyword evidence="2" id="KW-1185">Reference proteome</keyword>
<dbReference type="Proteomes" id="UP000231919">
    <property type="component" value="Unassembled WGS sequence"/>
</dbReference>
<evidence type="ECO:0000313" key="2">
    <source>
        <dbReference type="Proteomes" id="UP000231919"/>
    </source>
</evidence>
<accession>A0ABX4N513</accession>
<evidence type="ECO:0008006" key="3">
    <source>
        <dbReference type="Google" id="ProtNLM"/>
    </source>
</evidence>
<comment type="caution">
    <text evidence="1">The sequence shown here is derived from an EMBL/GenBank/DDBJ whole genome shotgun (WGS) entry which is preliminary data.</text>
</comment>
<organism evidence="1 2">
    <name type="scientific">Leptospira kmetyi</name>
    <dbReference type="NCBI Taxonomy" id="408139"/>
    <lineage>
        <taxon>Bacteria</taxon>
        <taxon>Pseudomonadati</taxon>
        <taxon>Spirochaetota</taxon>
        <taxon>Spirochaetia</taxon>
        <taxon>Leptospirales</taxon>
        <taxon>Leptospiraceae</taxon>
        <taxon>Leptospira</taxon>
    </lineage>
</organism>
<gene>
    <name evidence="1" type="ORF">CH378_17605</name>
</gene>
<dbReference type="EMBL" id="NPDP01000038">
    <property type="protein sequence ID" value="PJZ28474.1"/>
    <property type="molecule type" value="Genomic_DNA"/>
</dbReference>
<name>A0ABX4N513_9LEPT</name>